<evidence type="ECO:0000313" key="14">
    <source>
        <dbReference type="Proteomes" id="UP000375690"/>
    </source>
</evidence>
<protein>
    <submittedName>
        <fullName evidence="4">SDR family NAD(P)-dependent oxidoreductase</fullName>
    </submittedName>
</protein>
<dbReference type="Pfam" id="PF00106">
    <property type="entry name" value="adh_short"/>
    <property type="match status" value="1"/>
</dbReference>
<dbReference type="EMBL" id="JAQQPO010000046">
    <property type="protein sequence ID" value="MDC7961423.1"/>
    <property type="molecule type" value="Genomic_DNA"/>
</dbReference>
<dbReference type="EMBL" id="CP041395">
    <property type="protein sequence ID" value="QDM11988.1"/>
    <property type="molecule type" value="Genomic_DNA"/>
</dbReference>
<dbReference type="Proteomes" id="UP001214017">
    <property type="component" value="Unassembled WGS sequence"/>
</dbReference>
<dbReference type="Proteomes" id="UP000375690">
    <property type="component" value="Unassembled WGS sequence"/>
</dbReference>
<dbReference type="EMBL" id="VWFC01000005">
    <property type="protein sequence ID" value="KAB1328872.1"/>
    <property type="molecule type" value="Genomic_DNA"/>
</dbReference>
<evidence type="ECO:0000256" key="2">
    <source>
        <dbReference type="ARBA" id="ARBA00023002"/>
    </source>
</evidence>
<proteinExistence type="inferred from homology"/>
<dbReference type="SUPFAM" id="SSF51735">
    <property type="entry name" value="NAD(P)-binding Rossmann-fold domains"/>
    <property type="match status" value="1"/>
</dbReference>
<reference evidence="9" key="5">
    <citation type="submission" date="2019-07" db="EMBL/GenBank/DDBJ databases">
        <authorList>
            <person name="Ross B.D."/>
            <person name="Verster A.J."/>
            <person name="Radey M.C."/>
            <person name="Schmidtke D.T."/>
            <person name="Pope C.E."/>
            <person name="Hoffman L.R."/>
            <person name="Hajjar A."/>
            <person name="Peterson S.B."/>
            <person name="Borenstein E."/>
            <person name="Mougous J.D."/>
        </authorList>
    </citation>
    <scope>NUCLEOTIDE SEQUENCE</scope>
    <source>
        <strain evidence="9">3725 D1 iv</strain>
    </source>
</reference>
<evidence type="ECO:0000313" key="5">
    <source>
        <dbReference type="EMBL" id="KAB1328872.1"/>
    </source>
</evidence>
<dbReference type="GO" id="GO:0016020">
    <property type="term" value="C:membrane"/>
    <property type="evidence" value="ECO:0007669"/>
    <property type="project" value="TreeGrafter"/>
</dbReference>
<reference evidence="13 14" key="4">
    <citation type="journal article" date="2019" name="Nat. Med.">
        <title>A library of human gut bacterial isolates paired with longitudinal multiomics data enables mechanistic microbiome research.</title>
        <authorList>
            <person name="Poyet M."/>
            <person name="Groussin M."/>
            <person name="Gibbons S.M."/>
            <person name="Avila-Pacheco J."/>
            <person name="Jiang X."/>
            <person name="Kearney S.M."/>
            <person name="Perrotta A.R."/>
            <person name="Berdy B."/>
            <person name="Zhao S."/>
            <person name="Lieberman T.D."/>
            <person name="Swanson P.K."/>
            <person name="Smith M."/>
            <person name="Roesemann S."/>
            <person name="Alexander J.E."/>
            <person name="Rich S.A."/>
            <person name="Livny J."/>
            <person name="Vlamakis H."/>
            <person name="Clish C."/>
            <person name="Bullock K."/>
            <person name="Deik A."/>
            <person name="Scott J."/>
            <person name="Pierce K.A."/>
            <person name="Xavier R.J."/>
            <person name="Alm E.J."/>
        </authorList>
    </citation>
    <scope>NUCLEOTIDE SEQUENCE [LARGE SCALE GENOMIC DNA]</scope>
    <source>
        <strain evidence="4 15">BIOML-A14</strain>
        <strain evidence="3 13">BIOML-A163</strain>
        <strain evidence="5 14">BIOML-A2</strain>
    </source>
</reference>
<comment type="similarity">
    <text evidence="1">Belongs to the short-chain dehydrogenases/reductases (SDR) family.</text>
</comment>
<dbReference type="InterPro" id="IPR002347">
    <property type="entry name" value="SDR_fam"/>
</dbReference>
<evidence type="ECO:0000313" key="6">
    <source>
        <dbReference type="EMBL" id="MDC2406296.1"/>
    </source>
</evidence>
<evidence type="ECO:0000313" key="4">
    <source>
        <dbReference type="EMBL" id="KAA4663792.1"/>
    </source>
</evidence>
<evidence type="ECO:0000313" key="11">
    <source>
        <dbReference type="Proteomes" id="UP000266492"/>
    </source>
</evidence>
<dbReference type="Proteomes" id="UP001215078">
    <property type="component" value="Unassembled WGS sequence"/>
</dbReference>
<evidence type="ECO:0000313" key="10">
    <source>
        <dbReference type="EMBL" id="RGS81565.1"/>
    </source>
</evidence>
<evidence type="ECO:0000313" key="9">
    <source>
        <dbReference type="EMBL" id="QDM11988.1"/>
    </source>
</evidence>
<evidence type="ECO:0000313" key="8">
    <source>
        <dbReference type="EMBL" id="MDC7961423.1"/>
    </source>
</evidence>
<keyword evidence="2" id="KW-0560">Oxidoreductase</keyword>
<gene>
    <name evidence="10" type="ORF">DWX70_17985</name>
    <name evidence="9" type="ORF">DYI28_26585</name>
    <name evidence="5" type="ORF">F3B53_06105</name>
    <name evidence="4" type="ORF">F3B98_13565</name>
    <name evidence="3" type="ORF">F3D71_24105</name>
    <name evidence="6" type="ORF">PO240_00235</name>
    <name evidence="7" type="ORF">PO382_09335</name>
    <name evidence="8" type="ORF">PQ628_24810</name>
</gene>
<dbReference type="Proteomes" id="UP000318823">
    <property type="component" value="Chromosome"/>
</dbReference>
<dbReference type="Proteomes" id="UP000266492">
    <property type="component" value="Unassembled WGS sequence"/>
</dbReference>
<evidence type="ECO:0000313" key="7">
    <source>
        <dbReference type="EMBL" id="MDC2742427.1"/>
    </source>
</evidence>
<evidence type="ECO:0000313" key="15">
    <source>
        <dbReference type="Proteomes" id="UP000435985"/>
    </source>
</evidence>
<dbReference type="EMBL" id="VWLE01000512">
    <property type="protein sequence ID" value="KAA3939643.1"/>
    <property type="molecule type" value="Genomic_DNA"/>
</dbReference>
<dbReference type="PANTHER" id="PTHR44196">
    <property type="entry name" value="DEHYDROGENASE/REDUCTASE SDR FAMILY MEMBER 7B"/>
    <property type="match status" value="1"/>
</dbReference>
<evidence type="ECO:0000313" key="13">
    <source>
        <dbReference type="Proteomes" id="UP000323717"/>
    </source>
</evidence>
<dbReference type="PANTHER" id="PTHR44196:SF3">
    <property type="entry name" value="SHORT CHAIN DEHYDROGENASE FAMILY PROTEIN"/>
    <property type="match status" value="1"/>
</dbReference>
<evidence type="ECO:0000313" key="3">
    <source>
        <dbReference type="EMBL" id="KAA3939643.1"/>
    </source>
</evidence>
<dbReference type="STRING" id="28116.Bovatus_04709"/>
<dbReference type="Proteomes" id="UP000435985">
    <property type="component" value="Unassembled WGS sequence"/>
</dbReference>
<reference evidence="12" key="1">
    <citation type="journal article" date="2018" name="J. Anim. Genet.">
        <title>Acquired interbacterial defense systems protect against interspecies antagonism in the human gut microbiome.</title>
        <authorList>
            <person name="Ross B.D."/>
            <person name="Verster A.J."/>
            <person name="Radey M.C."/>
            <person name="Schmidtke D.T."/>
            <person name="Pope C.E."/>
            <person name="Hoffman L.R."/>
            <person name="Hajjar A."/>
            <person name="Peterson S.B."/>
            <person name="Borenstein E."/>
            <person name="Mougous J."/>
        </authorList>
    </citation>
    <scope>NUCLEOTIDE SEQUENCE [LARGE SCALE GENOMIC DNA]</scope>
    <source>
        <strain evidence="12">3725 D1 iv</strain>
    </source>
</reference>
<reference evidence="10 11" key="3">
    <citation type="submission" date="2018-08" db="EMBL/GenBank/DDBJ databases">
        <title>A genome reference for cultivated species of the human gut microbiota.</title>
        <authorList>
            <person name="Zou Y."/>
            <person name="Xue W."/>
            <person name="Luo G."/>
        </authorList>
    </citation>
    <scope>NUCLEOTIDE SEQUENCE [LARGE SCALE GENOMIC DNA]</scope>
    <source>
        <strain evidence="10 11">AF20-9LB</strain>
    </source>
</reference>
<dbReference type="EMBL" id="VWFO01000015">
    <property type="protein sequence ID" value="KAA4663792.1"/>
    <property type="molecule type" value="Genomic_DNA"/>
</dbReference>
<dbReference type="PRINTS" id="PR00081">
    <property type="entry name" value="GDHRDH"/>
</dbReference>
<dbReference type="Proteomes" id="UP001219389">
    <property type="component" value="Unassembled WGS sequence"/>
</dbReference>
<dbReference type="InterPro" id="IPR036291">
    <property type="entry name" value="NAD(P)-bd_dom_sf"/>
</dbReference>
<dbReference type="EMBL" id="JAQNZF010000010">
    <property type="protein sequence ID" value="MDC2742427.1"/>
    <property type="molecule type" value="Genomic_DNA"/>
</dbReference>
<dbReference type="EMBL" id="QRVZ01000016">
    <property type="protein sequence ID" value="RGS81565.1"/>
    <property type="molecule type" value="Genomic_DNA"/>
</dbReference>
<dbReference type="Gene3D" id="3.40.50.720">
    <property type="entry name" value="NAD(P)-binding Rossmann-like Domain"/>
    <property type="match status" value="1"/>
</dbReference>
<reference evidence="9" key="2">
    <citation type="journal article" date="2018" name="Nature">
        <title>Human gut bacteria contain acquired interbacterial defence systems.</title>
        <authorList>
            <person name="Ross B.D."/>
            <person name="Verster A.J."/>
            <person name="Radey M.C."/>
            <person name="Schmidtke D.T."/>
            <person name="Pope C.E."/>
            <person name="Hoffman L.R."/>
            <person name="Hajjar A."/>
            <person name="Peterson S.B."/>
            <person name="Borenstein E."/>
            <person name="Mougous J."/>
        </authorList>
    </citation>
    <scope>NUCLEOTIDE SEQUENCE</scope>
    <source>
        <strain evidence="9">3725 D1 iv</strain>
    </source>
</reference>
<dbReference type="Proteomes" id="UP000323717">
    <property type="component" value="Unassembled WGS sequence"/>
</dbReference>
<evidence type="ECO:0000256" key="1">
    <source>
        <dbReference type="ARBA" id="ARBA00006484"/>
    </source>
</evidence>
<dbReference type="AlphaFoldDB" id="A0A139LHE9"/>
<reference evidence="6" key="6">
    <citation type="submission" date="2022-10" db="EMBL/GenBank/DDBJ databases">
        <title>Human gut microbiome strain richness.</title>
        <authorList>
            <person name="Chen-Liaw A."/>
        </authorList>
    </citation>
    <scope>NUCLEOTIDE SEQUENCE</scope>
    <source>
        <strain evidence="7">BSD2780120875st1_E1_BSD2780120875_150330</strain>
        <strain evidence="6">F7_m1001271B151109d0_201107</strain>
        <strain evidence="8">RTP21484st1_H8_RTP21484_190118</strain>
    </source>
</reference>
<dbReference type="EMBL" id="JAQNWR010000001">
    <property type="protein sequence ID" value="MDC2406296.1"/>
    <property type="molecule type" value="Genomic_DNA"/>
</dbReference>
<dbReference type="RefSeq" id="WP_004308271.1">
    <property type="nucleotide sequence ID" value="NZ_BAABYJ010000001.1"/>
</dbReference>
<sequence>MKKAIIIGATSGIGQEVAKCLLLDGWQIGVAGRRQSALENLQRAAPDQIQIQTLDVTQEDAGEKLNMLIDKVGGMDLFLLSSGIGFQNTNLNMEVELNTAYTNVEGFIRMVDTAFIYFRKSGGGHLAVISSIAGTKGLGVAPAYSATKRFQNTYIDALEQLSYLQKLNIRFTDIRPGFVATDLLNDGKHYPLLMDAAKVGRHIAWSLERKQRIVVIDWRYRILVFFWKMIPRWMWKRLPVKTN</sequence>
<evidence type="ECO:0000313" key="12">
    <source>
        <dbReference type="Proteomes" id="UP000318823"/>
    </source>
</evidence>
<dbReference type="GO" id="GO:0016491">
    <property type="term" value="F:oxidoreductase activity"/>
    <property type="evidence" value="ECO:0007669"/>
    <property type="project" value="UniProtKB-KW"/>
</dbReference>
<accession>A0A139LHE9</accession>
<organism evidence="4 15">
    <name type="scientific">Bacteroides ovatus</name>
    <dbReference type="NCBI Taxonomy" id="28116"/>
    <lineage>
        <taxon>Bacteria</taxon>
        <taxon>Pseudomonadati</taxon>
        <taxon>Bacteroidota</taxon>
        <taxon>Bacteroidia</taxon>
        <taxon>Bacteroidales</taxon>
        <taxon>Bacteroidaceae</taxon>
        <taxon>Bacteroides</taxon>
    </lineage>
</organism>
<name>A0A139LHE9_BACOV</name>